<feature type="transmembrane region" description="Helical" evidence="1">
    <location>
        <begin position="6"/>
        <end position="31"/>
    </location>
</feature>
<accession>A0A939PF91</accession>
<feature type="transmembrane region" description="Helical" evidence="1">
    <location>
        <begin position="151"/>
        <end position="177"/>
    </location>
</feature>
<keyword evidence="1" id="KW-0812">Transmembrane</keyword>
<name>A0A939PF91_9ACTN</name>
<evidence type="ECO:0000256" key="1">
    <source>
        <dbReference type="SAM" id="Phobius"/>
    </source>
</evidence>
<feature type="transmembrane region" description="Helical" evidence="1">
    <location>
        <begin position="76"/>
        <end position="95"/>
    </location>
</feature>
<dbReference type="EMBL" id="JAGEOJ010000004">
    <property type="protein sequence ID" value="MBO2447436.1"/>
    <property type="molecule type" value="Genomic_DNA"/>
</dbReference>
<dbReference type="Proteomes" id="UP000669179">
    <property type="component" value="Unassembled WGS sequence"/>
</dbReference>
<evidence type="ECO:0000313" key="3">
    <source>
        <dbReference type="Proteomes" id="UP000669179"/>
    </source>
</evidence>
<reference evidence="2" key="1">
    <citation type="submission" date="2021-03" db="EMBL/GenBank/DDBJ databases">
        <authorList>
            <person name="Kanchanasin P."/>
            <person name="Saeng-In P."/>
            <person name="Phongsopitanun W."/>
            <person name="Yuki M."/>
            <person name="Kudo T."/>
            <person name="Ohkuma M."/>
            <person name="Tanasupawat S."/>
        </authorList>
    </citation>
    <scope>NUCLEOTIDE SEQUENCE</scope>
    <source>
        <strain evidence="2">GKU 128</strain>
    </source>
</reference>
<sequence>MRLDSFLLLVVLAMALALKPWSILTAVLLAAAKGGMTKATAFLVGWVTVLAAIGAASVVLLPHYERNHSRSTFTPYAWVDVALGAALAVFLLWRWRKPYDAQKKNQNPGWVERLDTMPAPLAFALGAFMPSYLLVAAAVNQLLETGWTGAGLAVTIALFVILASAGVAAPVMVPLFKPDQAADIHERWRTWLLEHRRVLAYGLSGMIAAVLIFKGLASALL</sequence>
<comment type="caution">
    <text evidence="2">The sequence shown here is derived from an EMBL/GenBank/DDBJ whole genome shotgun (WGS) entry which is preliminary data.</text>
</comment>
<keyword evidence="1" id="KW-1133">Transmembrane helix</keyword>
<keyword evidence="1" id="KW-0472">Membrane</keyword>
<gene>
    <name evidence="2" type="ORF">J4573_10090</name>
</gene>
<proteinExistence type="predicted"/>
<organism evidence="2 3">
    <name type="scientific">Actinomadura barringtoniae</name>
    <dbReference type="NCBI Taxonomy" id="1427535"/>
    <lineage>
        <taxon>Bacteria</taxon>
        <taxon>Bacillati</taxon>
        <taxon>Actinomycetota</taxon>
        <taxon>Actinomycetes</taxon>
        <taxon>Streptosporangiales</taxon>
        <taxon>Thermomonosporaceae</taxon>
        <taxon>Actinomadura</taxon>
    </lineage>
</organism>
<dbReference type="RefSeq" id="WP_208255090.1">
    <property type="nucleotide sequence ID" value="NZ_JAGEOJ010000004.1"/>
</dbReference>
<protein>
    <submittedName>
        <fullName evidence="2">GAP family protein</fullName>
    </submittedName>
</protein>
<feature type="transmembrane region" description="Helical" evidence="1">
    <location>
        <begin position="43"/>
        <end position="64"/>
    </location>
</feature>
<dbReference type="Pfam" id="PF11139">
    <property type="entry name" value="SfLAP"/>
    <property type="match status" value="1"/>
</dbReference>
<keyword evidence="3" id="KW-1185">Reference proteome</keyword>
<dbReference type="AlphaFoldDB" id="A0A939PF91"/>
<feature type="transmembrane region" description="Helical" evidence="1">
    <location>
        <begin position="198"/>
        <end position="220"/>
    </location>
</feature>
<dbReference type="InterPro" id="IPR021315">
    <property type="entry name" value="Gap/Sap"/>
</dbReference>
<evidence type="ECO:0000313" key="2">
    <source>
        <dbReference type="EMBL" id="MBO2447436.1"/>
    </source>
</evidence>
<feature type="transmembrane region" description="Helical" evidence="1">
    <location>
        <begin position="116"/>
        <end position="139"/>
    </location>
</feature>